<sequence length="130" mass="15265">MTPIWLHLAADALWYLFLYFCFLVIVVLVYELYGYFYVVPNTRKRLLKLPEKQRTDLLFSVLRDACAVLERERIPYWLVSVRYSVPSATEILSPGTMIATSLFPGNIGTRLSMPYVRPWATGIWLRWISR</sequence>
<reference evidence="2" key="1">
    <citation type="submission" date="2019-02" db="EMBL/GenBank/DDBJ databases">
        <authorList>
            <person name="Gruber-Vodicka R. H."/>
            <person name="Seah K. B. B."/>
        </authorList>
    </citation>
    <scope>NUCLEOTIDE SEQUENCE</scope>
    <source>
        <strain evidence="2">BECK_BZ15</strain>
    </source>
</reference>
<proteinExistence type="predicted"/>
<evidence type="ECO:0000313" key="2">
    <source>
        <dbReference type="EMBL" id="VFJ59764.1"/>
    </source>
</evidence>
<name>A0A450SZS7_9GAMM</name>
<organism evidence="2">
    <name type="scientific">Candidatus Kentrum sp. FW</name>
    <dbReference type="NCBI Taxonomy" id="2126338"/>
    <lineage>
        <taxon>Bacteria</taxon>
        <taxon>Pseudomonadati</taxon>
        <taxon>Pseudomonadota</taxon>
        <taxon>Gammaproteobacteria</taxon>
        <taxon>Candidatus Kentrum</taxon>
    </lineage>
</organism>
<keyword evidence="1" id="KW-0812">Transmembrane</keyword>
<protein>
    <submittedName>
        <fullName evidence="2">Uncharacterized protein</fullName>
    </submittedName>
</protein>
<keyword evidence="1" id="KW-0472">Membrane</keyword>
<dbReference type="AlphaFoldDB" id="A0A450SZS7"/>
<evidence type="ECO:0000256" key="1">
    <source>
        <dbReference type="SAM" id="Phobius"/>
    </source>
</evidence>
<accession>A0A450SZS7</accession>
<keyword evidence="1" id="KW-1133">Transmembrane helix</keyword>
<dbReference type="EMBL" id="CAADEW010000094">
    <property type="protein sequence ID" value="VFJ59764.1"/>
    <property type="molecule type" value="Genomic_DNA"/>
</dbReference>
<feature type="transmembrane region" description="Helical" evidence="1">
    <location>
        <begin position="12"/>
        <end position="38"/>
    </location>
</feature>
<gene>
    <name evidence="2" type="ORF">BECKFW1821A_GA0114235_10947</name>
</gene>